<evidence type="ECO:0000313" key="6">
    <source>
        <dbReference type="Proteomes" id="UP000767238"/>
    </source>
</evidence>
<dbReference type="InterPro" id="IPR036396">
    <property type="entry name" value="Cyt_P450_sf"/>
</dbReference>
<dbReference type="InterPro" id="IPR001128">
    <property type="entry name" value="Cyt_P450"/>
</dbReference>
<evidence type="ECO:0000256" key="1">
    <source>
        <dbReference type="ARBA" id="ARBA00001971"/>
    </source>
</evidence>
<evidence type="ECO:0000256" key="4">
    <source>
        <dbReference type="ARBA" id="ARBA00023004"/>
    </source>
</evidence>
<dbReference type="SUPFAM" id="SSF48264">
    <property type="entry name" value="Cytochrome P450"/>
    <property type="match status" value="1"/>
</dbReference>
<gene>
    <name evidence="5" type="ORF">KCV03_g7866</name>
</gene>
<keyword evidence="3" id="KW-0479">Metal-binding</keyword>
<protein>
    <recommendedName>
        <fullName evidence="7">Cytochrome P450</fullName>
    </recommendedName>
</protein>
<dbReference type="AlphaFoldDB" id="A0A9P8GDR3"/>
<evidence type="ECO:0000256" key="3">
    <source>
        <dbReference type="ARBA" id="ARBA00022723"/>
    </source>
</evidence>
<comment type="caution">
    <text evidence="5">The sequence shown here is derived from an EMBL/GenBank/DDBJ whole genome shotgun (WGS) entry which is preliminary data.</text>
</comment>
<evidence type="ECO:0000313" key="5">
    <source>
        <dbReference type="EMBL" id="KAH0215793.1"/>
    </source>
</evidence>
<dbReference type="Proteomes" id="UP000767238">
    <property type="component" value="Unassembled WGS sequence"/>
</dbReference>
<dbReference type="GO" id="GO:0005506">
    <property type="term" value="F:iron ion binding"/>
    <property type="evidence" value="ECO:0007669"/>
    <property type="project" value="InterPro"/>
</dbReference>
<dbReference type="OrthoDB" id="10029320at2759"/>
<feature type="non-terminal residue" evidence="5">
    <location>
        <position position="467"/>
    </location>
</feature>
<dbReference type="Gene3D" id="1.10.630.10">
    <property type="entry name" value="Cytochrome P450"/>
    <property type="match status" value="1"/>
</dbReference>
<dbReference type="GO" id="GO:0016705">
    <property type="term" value="F:oxidoreductase activity, acting on paired donors, with incorporation or reduction of molecular oxygen"/>
    <property type="evidence" value="ECO:0007669"/>
    <property type="project" value="InterPro"/>
</dbReference>
<proteinExistence type="inferred from homology"/>
<organism evidence="5 6">
    <name type="scientific">Aureobasidium melanogenum</name>
    <name type="common">Aureobasidium pullulans var. melanogenum</name>
    <dbReference type="NCBI Taxonomy" id="46634"/>
    <lineage>
        <taxon>Eukaryota</taxon>
        <taxon>Fungi</taxon>
        <taxon>Dikarya</taxon>
        <taxon>Ascomycota</taxon>
        <taxon>Pezizomycotina</taxon>
        <taxon>Dothideomycetes</taxon>
        <taxon>Dothideomycetidae</taxon>
        <taxon>Dothideales</taxon>
        <taxon>Saccotheciaceae</taxon>
        <taxon>Aureobasidium</taxon>
    </lineage>
</organism>
<dbReference type="EMBL" id="JAHFYH010000069">
    <property type="protein sequence ID" value="KAH0215793.1"/>
    <property type="molecule type" value="Genomic_DNA"/>
</dbReference>
<dbReference type="GO" id="GO:0004497">
    <property type="term" value="F:monooxygenase activity"/>
    <property type="evidence" value="ECO:0007669"/>
    <property type="project" value="InterPro"/>
</dbReference>
<dbReference type="PANTHER" id="PTHR24305">
    <property type="entry name" value="CYTOCHROME P450"/>
    <property type="match status" value="1"/>
</dbReference>
<reference evidence="5" key="2">
    <citation type="submission" date="2021-08" db="EMBL/GenBank/DDBJ databases">
        <authorList>
            <person name="Gostincar C."/>
            <person name="Sun X."/>
            <person name="Song Z."/>
            <person name="Gunde-Cimerman N."/>
        </authorList>
    </citation>
    <scope>NUCLEOTIDE SEQUENCE</scope>
    <source>
        <strain evidence="5">EXF-8016</strain>
    </source>
</reference>
<evidence type="ECO:0000256" key="2">
    <source>
        <dbReference type="ARBA" id="ARBA00010617"/>
    </source>
</evidence>
<name>A0A9P8GDR3_AURME</name>
<dbReference type="GO" id="GO:0020037">
    <property type="term" value="F:heme binding"/>
    <property type="evidence" value="ECO:0007669"/>
    <property type="project" value="InterPro"/>
</dbReference>
<evidence type="ECO:0008006" key="7">
    <source>
        <dbReference type="Google" id="ProtNLM"/>
    </source>
</evidence>
<dbReference type="PANTHER" id="PTHR24305:SF232">
    <property type="entry name" value="P450, PUTATIVE (EUROFUNG)-RELATED"/>
    <property type="match status" value="1"/>
</dbReference>
<comment type="similarity">
    <text evidence="2">Belongs to the cytochrome P450 family.</text>
</comment>
<dbReference type="InterPro" id="IPR050121">
    <property type="entry name" value="Cytochrome_P450_monoxygenase"/>
</dbReference>
<sequence length="467" mass="53283">MTLSHLIALFGGIVLSETVRLLNYYGYHNDLFKLLKNRVELIICILMGFFASRILEESSSVLASIASIVAFAACGILFDDLFHSTQRSPVLQSEHQNACFRTANAVECREIVKSGTGPTASKNTLSALEARARPNQRLKLAFGIDSCFTSSDERSCKSFRASVEKLLYVDEKEWVDFATTARETAKEALDGANEDTASLFGVVQLLTLRTMMRVLWPGRNPKQTTNEQIATLAHEVNLQWLRSKECTNSDNPSWLFDQQKSLKDAVKAVFPDWNEENSIENPCNLILPGYETMWRVVLRCFVEIKARNHIQANYWNLVLREFLKVAAIHVAKEAPRLYPPTRRIYREHRDASDQKINASADIEAMQRDPNIWEHRPDIFRPERWVGKQDGYDKGYMPFGASPFNCPAKRWRNVPMPFGLSMIALLVGTLIEATDAKWEIHGDFPDKYWPLDTDREAYGAAVLRKRRL</sequence>
<reference evidence="5" key="1">
    <citation type="journal article" date="2021" name="J Fungi (Basel)">
        <title>Virulence traits and population genomics of the black yeast Aureobasidium melanogenum.</title>
        <authorList>
            <person name="Cernosa A."/>
            <person name="Sun X."/>
            <person name="Gostincar C."/>
            <person name="Fang C."/>
            <person name="Gunde-Cimerman N."/>
            <person name="Song Z."/>
        </authorList>
    </citation>
    <scope>NUCLEOTIDE SEQUENCE</scope>
    <source>
        <strain evidence="5">EXF-8016</strain>
    </source>
</reference>
<accession>A0A9P8GDR3</accession>
<keyword evidence="4" id="KW-0408">Iron</keyword>
<dbReference type="Pfam" id="PF00067">
    <property type="entry name" value="p450"/>
    <property type="match status" value="1"/>
</dbReference>
<comment type="cofactor">
    <cofactor evidence="1">
        <name>heme</name>
        <dbReference type="ChEBI" id="CHEBI:30413"/>
    </cofactor>
</comment>